<dbReference type="InterPro" id="IPR051199">
    <property type="entry name" value="LPS_LOS_Heptosyltrfase"/>
</dbReference>
<dbReference type="InterPro" id="IPR002201">
    <property type="entry name" value="Glyco_trans_9"/>
</dbReference>
<dbReference type="SUPFAM" id="SSF53756">
    <property type="entry name" value="UDP-Glycosyltransferase/glycogen phosphorylase"/>
    <property type="match status" value="1"/>
</dbReference>
<dbReference type="RefSeq" id="WP_197663152.1">
    <property type="nucleotide sequence ID" value="NZ_JADULK010000002.1"/>
</dbReference>
<keyword evidence="2" id="KW-0808">Transferase</keyword>
<dbReference type="CDD" id="cd03789">
    <property type="entry name" value="GT9_LPS_heptosyltransferase"/>
    <property type="match status" value="1"/>
</dbReference>
<organism evidence="3 4">
    <name type="scientific">Serratia rubidaea</name>
    <name type="common">Serratia marinorubra</name>
    <dbReference type="NCBI Taxonomy" id="61652"/>
    <lineage>
        <taxon>Bacteria</taxon>
        <taxon>Pseudomonadati</taxon>
        <taxon>Pseudomonadota</taxon>
        <taxon>Gammaproteobacteria</taxon>
        <taxon>Enterobacterales</taxon>
        <taxon>Yersiniaceae</taxon>
        <taxon>Serratia</taxon>
    </lineage>
</organism>
<evidence type="ECO:0000313" key="3">
    <source>
        <dbReference type="EMBL" id="MBH1929167.1"/>
    </source>
</evidence>
<protein>
    <submittedName>
        <fullName evidence="3">Glycosyltransferase family 9 protein</fullName>
    </submittedName>
</protein>
<dbReference type="EMBL" id="JADULK010000002">
    <property type="protein sequence ID" value="MBH1929167.1"/>
    <property type="molecule type" value="Genomic_DNA"/>
</dbReference>
<dbReference type="PANTHER" id="PTHR30160:SF15">
    <property type="entry name" value="GLYCOSYLTRANSFERASE HI_0523-RELATED"/>
    <property type="match status" value="1"/>
</dbReference>
<gene>
    <name evidence="3" type="ORF">I5U13_05750</name>
</gene>
<dbReference type="PANTHER" id="PTHR30160">
    <property type="entry name" value="TETRAACYLDISACCHARIDE 4'-KINASE-RELATED"/>
    <property type="match status" value="1"/>
</dbReference>
<dbReference type="Gene3D" id="3.40.50.2000">
    <property type="entry name" value="Glycogen Phosphorylase B"/>
    <property type="match status" value="2"/>
</dbReference>
<keyword evidence="1" id="KW-0328">Glycosyltransferase</keyword>
<proteinExistence type="predicted"/>
<name>A0ABS0MCP2_SERRU</name>
<dbReference type="Proteomes" id="UP000624159">
    <property type="component" value="Unassembled WGS sequence"/>
</dbReference>
<keyword evidence="4" id="KW-1185">Reference proteome</keyword>
<reference evidence="3 4" key="1">
    <citation type="submission" date="2020-11" db="EMBL/GenBank/DDBJ databases">
        <title>Enhanced detection system for hospital associated transmission using whole genome sequencing surveillance.</title>
        <authorList>
            <person name="Harrison L.H."/>
            <person name="Van Tyne D."/>
            <person name="Marsh J.W."/>
            <person name="Griffith M.P."/>
            <person name="Snyder D.J."/>
            <person name="Cooper V.S."/>
            <person name="Mustapha M."/>
        </authorList>
    </citation>
    <scope>NUCLEOTIDE SEQUENCE [LARGE SCALE GENOMIC DNA]</scope>
    <source>
        <strain evidence="3 4">SER00230</strain>
    </source>
</reference>
<evidence type="ECO:0000256" key="1">
    <source>
        <dbReference type="ARBA" id="ARBA00022676"/>
    </source>
</evidence>
<accession>A0ABS0MCP2</accession>
<evidence type="ECO:0000313" key="4">
    <source>
        <dbReference type="Proteomes" id="UP000624159"/>
    </source>
</evidence>
<dbReference type="Pfam" id="PF01075">
    <property type="entry name" value="Glyco_transf_9"/>
    <property type="match status" value="1"/>
</dbReference>
<comment type="caution">
    <text evidence="3">The sequence shown here is derived from an EMBL/GenBank/DDBJ whole genome shotgun (WGS) entry which is preliminary data.</text>
</comment>
<sequence length="390" mass="44721">MKRNLDISITTGRFRKIREWNRRKNYYIKELRLNVKIYIAKLVWDKRRKNSLDINAVKTILILRNEGTIGDVVVTSPLVRRLCQEGYIVDMLLTKASSVAMKYNPYIRNVYEADDCHNSVFLKDFHHTVAPETIDELNRNQYDLVIDPCLFDIPVHRMKLLRHINARFVLGINQWNCINHYSKSISFENGKEHVTRAISLIADCIGIDSSTLGPYDLYVPDDVAEDVKRYLADCQVGKVIIINAFTGSTERNISQEQLSRIIAMLNDIDCNTRIIILDHRNELAIPLPDNVVKNPFRTLHHVMALIKDADMVISPDTSVVHMSAAWEKPLVSVYKDVVDNNDLWGPGYDNASQIIVHNRKISDVDTVPELILSEVKRRNLLGNSLFLAGK</sequence>
<evidence type="ECO:0000256" key="2">
    <source>
        <dbReference type="ARBA" id="ARBA00022679"/>
    </source>
</evidence>